<sequence>MADTPLTGSDDSAGSIPATMAEEIGKRSRAGFVGRVTELERFRAVLTDRLSRIIWVFGPGGIGKTVLLDLFEAEATACGRSTSAIDLRSADQPRVTLGEVALRHGGAGERPVLLIDSIERAETLEHWLGEEVLSTLAPGSIVVVAGRRPPSARWRTDPMLSVALDLMPLRSLSPDEAGEFLGRRAVDVSLWPEAIRLSGGHPLALALLVQYLAGAGRGELPAGLAGVPDLLGTLLSRIIDEVPGAGYRRALDIIALARVANLSLIRNVVGDAAEEVFGWLENQPFVDRIDDGVCAHDLVRDVLEADLRRDPDRYVATNRAIRSYLLDPERLRRAPDRGIKDFIYLHRTSSLLSDYWDWARFDSAHASPKAAGDEPALAEIVRRHDSPQAADCLAYWLKRRPDSFDVVRASTGEILGVIGLLVFDGPDPADLAADPVIAAVWAHAARARPRRRGDVVGITRFFDDAAAGQAMSPTFNVLSCRHTRHWLLTERLTLDYIVLRDKDAWAPMMSYIDFRPVGVDVVVGGVRHHLFVHDWREVSPAAWLDRMELLETGSPVPQDHSPDPEYVALDRETFESAARAALRDLARPDRLAQNPLTRSRVVHDHCGTGDGAALARTVHAAFGGLPEDPRTERARRAVARTYLHGAVSQEAAAEVLGMAFSTYRRHLAVGVDLVIEQLWNWDVYGPD</sequence>
<dbReference type="AlphaFoldDB" id="A0A857MA55"/>
<dbReference type="Gene3D" id="3.40.50.300">
    <property type="entry name" value="P-loop containing nucleotide triphosphate hydrolases"/>
    <property type="match status" value="1"/>
</dbReference>
<gene>
    <name evidence="1" type="ORF">GII30_09080</name>
</gene>
<reference evidence="1" key="1">
    <citation type="journal article" date="2021" name="Nat. Microbiol.">
        <title>Cocultivation of an ultrasmall environmental parasitic bacterium with lytic ability against bacteria associated with wastewater foams.</title>
        <authorList>
            <person name="Batinovic S."/>
            <person name="Rose J.J.A."/>
            <person name="Ratcliffe J."/>
            <person name="Seviour R.J."/>
            <person name="Petrovski S."/>
        </authorList>
    </citation>
    <scope>NUCLEOTIDE SEQUENCE</scope>
    <source>
        <strain evidence="1">CON44</strain>
    </source>
</reference>
<evidence type="ECO:0000313" key="1">
    <source>
        <dbReference type="EMBL" id="QHN39296.1"/>
    </source>
</evidence>
<dbReference type="InterPro" id="IPR027417">
    <property type="entry name" value="P-loop_NTPase"/>
</dbReference>
<accession>A0A857MA55</accession>
<dbReference type="EMBL" id="CP045810">
    <property type="protein sequence ID" value="QHN39296.1"/>
    <property type="molecule type" value="Genomic_DNA"/>
</dbReference>
<name>A0A857MA55_9ACTN</name>
<dbReference type="SUPFAM" id="SSF52540">
    <property type="entry name" value="P-loop containing nucleoside triphosphate hydrolases"/>
    <property type="match status" value="1"/>
</dbReference>
<dbReference type="RefSeq" id="WP_040514652.1">
    <property type="nucleotide sequence ID" value="NZ_CP045804.1"/>
</dbReference>
<organism evidence="1">
    <name type="scientific">Gordonia amarae</name>
    <dbReference type="NCBI Taxonomy" id="36821"/>
    <lineage>
        <taxon>Bacteria</taxon>
        <taxon>Bacillati</taxon>
        <taxon>Actinomycetota</taxon>
        <taxon>Actinomycetes</taxon>
        <taxon>Mycobacteriales</taxon>
        <taxon>Gordoniaceae</taxon>
        <taxon>Gordonia</taxon>
    </lineage>
</organism>
<proteinExistence type="predicted"/>
<protein>
    <submittedName>
        <fullName evidence="1">Uncharacterized protein</fullName>
    </submittedName>
</protein>